<dbReference type="Proteomes" id="UP000066529">
    <property type="component" value="Chromosome"/>
</dbReference>
<dbReference type="EMBL" id="CP009501">
    <property type="protein sequence ID" value="AKB12487.1"/>
    <property type="molecule type" value="Genomic_DNA"/>
</dbReference>
<gene>
    <name evidence="4" type="ORF">MSTHT_0729</name>
    <name evidence="5" type="ORF">MSTHT_1191</name>
</gene>
<dbReference type="KEGG" id="mthr:MSTHT_0729"/>
<evidence type="ECO:0000313" key="4">
    <source>
        <dbReference type="EMBL" id="AKB12487.1"/>
    </source>
</evidence>
<dbReference type="KEGG" id="mthr:MSTHT_1191"/>
<dbReference type="HOGENOM" id="CLU_064236_0_0_2"/>
<keyword evidence="1 4" id="KW-0808">Transferase</keyword>
<dbReference type="PATRIC" id="fig|523844.20.peg.1510"/>
<organism evidence="4 6">
    <name type="scientific">Methanosarcina thermophila (strain ATCC 43570 / DSM 1825 / OCM 12 / VKM B-1830 / TM-1)</name>
    <dbReference type="NCBI Taxonomy" id="523844"/>
    <lineage>
        <taxon>Archaea</taxon>
        <taxon>Methanobacteriati</taxon>
        <taxon>Methanobacteriota</taxon>
        <taxon>Stenosarchaea group</taxon>
        <taxon>Methanomicrobia</taxon>
        <taxon>Methanosarcinales</taxon>
        <taxon>Methanosarcinaceae</taxon>
        <taxon>Methanosarcina</taxon>
    </lineage>
</organism>
<evidence type="ECO:0000256" key="1">
    <source>
        <dbReference type="ARBA" id="ARBA00022679"/>
    </source>
</evidence>
<dbReference type="EMBL" id="CP009501">
    <property type="protein sequence ID" value="AKB12949.1"/>
    <property type="molecule type" value="Genomic_DNA"/>
</dbReference>
<evidence type="ECO:0000313" key="5">
    <source>
        <dbReference type="EMBL" id="AKB12949.1"/>
    </source>
</evidence>
<accession>A0A0E3KP38</accession>
<dbReference type="InterPro" id="IPR001296">
    <property type="entry name" value="Glyco_trans_1"/>
</dbReference>
<dbReference type="GO" id="GO:0016757">
    <property type="term" value="F:glycosyltransferase activity"/>
    <property type="evidence" value="ECO:0007669"/>
    <property type="project" value="UniProtKB-KW"/>
</dbReference>
<feature type="domain" description="Glycosyltransferase subfamily 4-like N-terminal" evidence="3">
    <location>
        <begin position="90"/>
        <end position="171"/>
    </location>
</feature>
<dbReference type="CDD" id="cd03801">
    <property type="entry name" value="GT4_PimA-like"/>
    <property type="match status" value="1"/>
</dbReference>
<evidence type="ECO:0000313" key="6">
    <source>
        <dbReference type="Proteomes" id="UP000066529"/>
    </source>
</evidence>
<sequence>MYNKRSEGMNLIYFYPKEDNAPANLARELYLAIKIKKDLNLCISPYPCSDLYPMDSYSLKDLFFGSNEFVGVHMTTSPFFAPTKRFLLHLIAVLKRIPIILNYHGDIRIETMNQLKNKSWVNFLKYIPSYLFVSRFLKNAEKVIVNSYNMKSLVERKYNVSNVYVIPNAINDFWFSESKSKIHLEGCPSIFYHGRLSYEKGVDLLIKGLAKSKRSDVILYISGIGDQLDYLKSIAAEEGISDNVKFLGKITNDELKMYLSSVDLAIYPSRYEPFSLAILEAFATLNGIVFYSNKAGINDFVNNMNFELKSFEPTVDEIANIIRSHYSAEEVDHIVSMQKKFAKFFTWDSVSAQYIQVYNELKKNK</sequence>
<dbReference type="Gene3D" id="3.40.50.2000">
    <property type="entry name" value="Glycogen Phosphorylase B"/>
    <property type="match status" value="2"/>
</dbReference>
<keyword evidence="4" id="KW-0328">Glycosyltransferase</keyword>
<dbReference type="EC" id="2.4.1.-" evidence="4"/>
<dbReference type="STRING" id="523844.MSTHT_0729"/>
<evidence type="ECO:0000259" key="3">
    <source>
        <dbReference type="Pfam" id="PF13439"/>
    </source>
</evidence>
<dbReference type="PANTHER" id="PTHR46401">
    <property type="entry name" value="GLYCOSYLTRANSFERASE WBBK-RELATED"/>
    <property type="match status" value="1"/>
</dbReference>
<proteinExistence type="predicted"/>
<dbReference type="Pfam" id="PF13439">
    <property type="entry name" value="Glyco_transf_4"/>
    <property type="match status" value="1"/>
</dbReference>
<feature type="domain" description="Glycosyl transferase family 1" evidence="2">
    <location>
        <begin position="185"/>
        <end position="330"/>
    </location>
</feature>
<dbReference type="AlphaFoldDB" id="A0A0E3KP38"/>
<protein>
    <submittedName>
        <fullName evidence="4">Glycosyltransferase</fullName>
        <ecNumber evidence="4">2.4.1.-</ecNumber>
    </submittedName>
</protein>
<dbReference type="PANTHER" id="PTHR46401:SF2">
    <property type="entry name" value="GLYCOSYLTRANSFERASE WBBK-RELATED"/>
    <property type="match status" value="1"/>
</dbReference>
<reference evidence="4 6" key="1">
    <citation type="submission" date="2014-07" db="EMBL/GenBank/DDBJ databases">
        <title>Methanogenic archaea and the global carbon cycle.</title>
        <authorList>
            <person name="Henriksen J.R."/>
            <person name="Luke J."/>
            <person name="Reinhart S."/>
            <person name="Benedict M.N."/>
            <person name="Youngblut N.D."/>
            <person name="Metcalf M.E."/>
            <person name="Whitaker R.J."/>
            <person name="Metcalf W.W."/>
        </authorList>
    </citation>
    <scope>NUCLEOTIDE SEQUENCE [LARGE SCALE GENOMIC DNA]</scope>
    <source>
        <strain evidence="6">ATCC 43570 / DSM 1825 / OCM 12 / VKM B-1830 / TM-1</strain>
        <strain evidence="4">TM-1</strain>
    </source>
</reference>
<dbReference type="SUPFAM" id="SSF53756">
    <property type="entry name" value="UDP-Glycosyltransferase/glycogen phosphorylase"/>
    <property type="match status" value="1"/>
</dbReference>
<dbReference type="Pfam" id="PF00534">
    <property type="entry name" value="Glycos_transf_1"/>
    <property type="match status" value="1"/>
</dbReference>
<name>A0A0E3KP38_METTT</name>
<dbReference type="InterPro" id="IPR028098">
    <property type="entry name" value="Glyco_trans_4-like_N"/>
</dbReference>
<evidence type="ECO:0000259" key="2">
    <source>
        <dbReference type="Pfam" id="PF00534"/>
    </source>
</evidence>